<dbReference type="InterPro" id="IPR001638">
    <property type="entry name" value="Solute-binding_3/MltF_N"/>
</dbReference>
<organism evidence="5 6">
    <name type="scientific">Puniceicoccus vermicola</name>
    <dbReference type="NCBI Taxonomy" id="388746"/>
    <lineage>
        <taxon>Bacteria</taxon>
        <taxon>Pseudomonadati</taxon>
        <taxon>Verrucomicrobiota</taxon>
        <taxon>Opitutia</taxon>
        <taxon>Puniceicoccales</taxon>
        <taxon>Puniceicoccaceae</taxon>
        <taxon>Puniceicoccus</taxon>
    </lineage>
</organism>
<gene>
    <name evidence="5" type="ORF">H5P30_09595</name>
</gene>
<dbReference type="SUPFAM" id="SSF53850">
    <property type="entry name" value="Periplasmic binding protein-like II"/>
    <property type="match status" value="1"/>
</dbReference>
<dbReference type="GO" id="GO:0016020">
    <property type="term" value="C:membrane"/>
    <property type="evidence" value="ECO:0007669"/>
    <property type="project" value="InterPro"/>
</dbReference>
<dbReference type="Proteomes" id="UP000525652">
    <property type="component" value="Unassembled WGS sequence"/>
</dbReference>
<evidence type="ECO:0000259" key="4">
    <source>
        <dbReference type="SMART" id="SM00079"/>
    </source>
</evidence>
<dbReference type="GO" id="GO:0015276">
    <property type="term" value="F:ligand-gated monoatomic ion channel activity"/>
    <property type="evidence" value="ECO:0007669"/>
    <property type="project" value="InterPro"/>
</dbReference>
<evidence type="ECO:0000256" key="1">
    <source>
        <dbReference type="ARBA" id="ARBA00022729"/>
    </source>
</evidence>
<accession>A0A7X1E4I4</accession>
<dbReference type="Gene3D" id="3.40.190.10">
    <property type="entry name" value="Periplasmic binding protein-like II"/>
    <property type="match status" value="2"/>
</dbReference>
<feature type="domain" description="Ionotropic glutamate receptor C-terminal" evidence="4">
    <location>
        <begin position="27"/>
        <end position="246"/>
    </location>
</feature>
<evidence type="ECO:0000313" key="6">
    <source>
        <dbReference type="Proteomes" id="UP000525652"/>
    </source>
</evidence>
<dbReference type="SMART" id="SM00062">
    <property type="entry name" value="PBPb"/>
    <property type="match status" value="1"/>
</dbReference>
<name>A0A7X1E4I4_9BACT</name>
<feature type="chain" id="PRO_5030729334" evidence="2">
    <location>
        <begin position="22"/>
        <end position="260"/>
    </location>
</feature>
<proteinExistence type="predicted"/>
<dbReference type="Pfam" id="PF00497">
    <property type="entry name" value="SBP_bac_3"/>
    <property type="match status" value="1"/>
</dbReference>
<feature type="domain" description="Solute-binding protein family 3/N-terminal" evidence="3">
    <location>
        <begin position="27"/>
        <end position="247"/>
    </location>
</feature>
<dbReference type="EMBL" id="JACHVA010000081">
    <property type="protein sequence ID" value="MBC2602028.1"/>
    <property type="molecule type" value="Genomic_DNA"/>
</dbReference>
<dbReference type="InterPro" id="IPR001320">
    <property type="entry name" value="Iontro_rcpt_C"/>
</dbReference>
<feature type="signal peptide" evidence="2">
    <location>
        <begin position="1"/>
        <end position="21"/>
    </location>
</feature>
<dbReference type="AlphaFoldDB" id="A0A7X1E4I4"/>
<dbReference type="CDD" id="cd13629">
    <property type="entry name" value="PBP2_Dsm1740"/>
    <property type="match status" value="1"/>
</dbReference>
<dbReference type="PANTHER" id="PTHR35936:SF17">
    <property type="entry name" value="ARGININE-BINDING EXTRACELLULAR PROTEIN ARTP"/>
    <property type="match status" value="1"/>
</dbReference>
<sequence length="260" mass="28696">MSAGILRRTFLLLLFPFCLFAEKAQDPLRVGMELAYPPFEMTDAAGAPDGVSVAIAEALGEFLDRPVEIRNIPFQGLIPALRTGKIDLILSSMTQTEERARAIDFSDPYLTTGLTLLVGKDSGIESIDDVGDGSVVAVKQGTTGHLYAMRNLPRSRVLVLDKESAAVLEVVQGKADAFIYDQMSTFKHWQRNPDSTRALLDPFRKEYWAIGVKKGNQSLLDSVNTFLAEFRASGGFDDLGDRYLSEQKEAFAELGYPFVF</sequence>
<dbReference type="RefSeq" id="WP_185692727.1">
    <property type="nucleotide sequence ID" value="NZ_JACHVA010000081.1"/>
</dbReference>
<dbReference type="SMART" id="SM00079">
    <property type="entry name" value="PBPe"/>
    <property type="match status" value="1"/>
</dbReference>
<keyword evidence="6" id="KW-1185">Reference proteome</keyword>
<reference evidence="5 6" key="1">
    <citation type="submission" date="2020-07" db="EMBL/GenBank/DDBJ databases">
        <authorList>
            <person name="Feng X."/>
        </authorList>
    </citation>
    <scope>NUCLEOTIDE SEQUENCE [LARGE SCALE GENOMIC DNA]</scope>
    <source>
        <strain evidence="5 6">JCM14086</strain>
    </source>
</reference>
<evidence type="ECO:0000259" key="3">
    <source>
        <dbReference type="SMART" id="SM00062"/>
    </source>
</evidence>
<evidence type="ECO:0000313" key="5">
    <source>
        <dbReference type="EMBL" id="MBC2602028.1"/>
    </source>
</evidence>
<comment type="caution">
    <text evidence="5">The sequence shown here is derived from an EMBL/GenBank/DDBJ whole genome shotgun (WGS) entry which is preliminary data.</text>
</comment>
<protein>
    <submittedName>
        <fullName evidence="5">Transporter substrate-binding domain-containing protein</fullName>
    </submittedName>
</protein>
<dbReference type="PANTHER" id="PTHR35936">
    <property type="entry name" value="MEMBRANE-BOUND LYTIC MUREIN TRANSGLYCOSYLASE F"/>
    <property type="match status" value="1"/>
</dbReference>
<evidence type="ECO:0000256" key="2">
    <source>
        <dbReference type="SAM" id="SignalP"/>
    </source>
</evidence>
<keyword evidence="1 2" id="KW-0732">Signal</keyword>